<dbReference type="PANTHER" id="PTHR11972">
    <property type="entry name" value="NADPH OXIDASE"/>
    <property type="match status" value="1"/>
</dbReference>
<feature type="transmembrane region" description="Helical" evidence="6">
    <location>
        <begin position="61"/>
        <end position="83"/>
    </location>
</feature>
<gene>
    <name evidence="8" type="ORF">Cni_G23170</name>
</gene>
<dbReference type="Pfam" id="PF01794">
    <property type="entry name" value="Ferric_reduct"/>
    <property type="match status" value="1"/>
</dbReference>
<reference evidence="8 9" key="1">
    <citation type="submission" date="2023-10" db="EMBL/GenBank/DDBJ databases">
        <title>Chromosome-scale genome assembly provides insights into flower coloration mechanisms of Canna indica.</title>
        <authorList>
            <person name="Li C."/>
        </authorList>
    </citation>
    <scope>NUCLEOTIDE SEQUENCE [LARGE SCALE GENOMIC DNA]</scope>
    <source>
        <tissue evidence="8">Flower</tissue>
    </source>
</reference>
<name>A0AAQ3KTW7_9LILI</name>
<accession>A0AAQ3KTW7</accession>
<feature type="transmembrane region" description="Helical" evidence="6">
    <location>
        <begin position="295"/>
        <end position="312"/>
    </location>
</feature>
<dbReference type="PANTHER" id="PTHR11972:SF155">
    <property type="entry name" value="FERRIC REDUCTION OXIDASE 8, MITOCHONDRIAL"/>
    <property type="match status" value="1"/>
</dbReference>
<keyword evidence="3 6" id="KW-1133">Transmembrane helix</keyword>
<dbReference type="SFLD" id="SFLDS00052">
    <property type="entry name" value="Ferric_Reductase_Domain"/>
    <property type="match status" value="1"/>
</dbReference>
<evidence type="ECO:0000256" key="3">
    <source>
        <dbReference type="ARBA" id="ARBA00022989"/>
    </source>
</evidence>
<feature type="transmembrane region" description="Helical" evidence="6">
    <location>
        <begin position="203"/>
        <end position="225"/>
    </location>
</feature>
<feature type="transmembrane region" description="Helical" evidence="6">
    <location>
        <begin position="272"/>
        <end position="289"/>
    </location>
</feature>
<evidence type="ECO:0000256" key="6">
    <source>
        <dbReference type="SAM" id="Phobius"/>
    </source>
</evidence>
<keyword evidence="9" id="KW-1185">Reference proteome</keyword>
<feature type="transmembrane region" description="Helical" evidence="6">
    <location>
        <begin position="162"/>
        <end position="182"/>
    </location>
</feature>
<keyword evidence="5 6" id="KW-0472">Membrane</keyword>
<dbReference type="Gene3D" id="3.40.50.80">
    <property type="entry name" value="Nucleotide-binding domain of ferredoxin-NADP reductase (FNR) module"/>
    <property type="match status" value="2"/>
</dbReference>
<dbReference type="InterPro" id="IPR050369">
    <property type="entry name" value="RBOH/FRE"/>
</dbReference>
<evidence type="ECO:0000256" key="1">
    <source>
        <dbReference type="ARBA" id="ARBA00004141"/>
    </source>
</evidence>
<dbReference type="InterPro" id="IPR017927">
    <property type="entry name" value="FAD-bd_FR_type"/>
</dbReference>
<dbReference type="AlphaFoldDB" id="A0AAQ3KTW7"/>
<sequence>MATNTATTTLFLLLLKLLMAVLLAVWACIWIIRPTQSWKRSWHIAEDRANTAFIGDYSLTLLVYCLPVLAVAAMSYVCLHFTAKKESSSSRKRRSLMRSFKNPVAIMRNPIGIVSVAELLIAALFIVFLAWTYYSNVSSDFKKMTPNKSLKLNRWQLKMMRVGVRIGSLSEACLVMLLLPVLRRMAVFRVFGVEFESAVRYHIWIGNGLVLLSLLHGISIMFLWAVKGRLLKEIIKWQSVGRVNIAGAITLATGVIIWITSLPQIRRKQFQLFYSAHHLYIVFFFFFLMHAGDRHFFLVFAGVLLFGLDKLLRIIQSRRETLLVSASILPCMAINLTLPKHLCMRYTPTSIIFIKVPSISKYQWHPFSITSSSNMDNSEISLLIKCHGQWTTDLYNLLSSTVDADRRNNIPVAIEGPYGPSTITYQRYKSLVLIAGGSGISPFLSILQDIASRTNEMNKNIPTKITLIYTVKKIQDLSMLALISPLLLNNQSSELSNLQLKLFVTQEVGPPVAAEKMLQDLSQVKTITFKNNASSKSSGALPVPEGLLWRAVITALSFVVFLASLVFLSHVFLHQEKESSKEEKKSPSWVGDLFVICSFAVAASCCTMVTIVARWRRKSLGEGEGEGLSHKHGLCAEMVPAKVQGGVEKHEVKFGCRPDLAEMLCEISLGTEEGSEVGVFVCGPTSMQKSVASFFTSCKKRSRQGEGKPKCSLDVHFISFSL</sequence>
<evidence type="ECO:0000259" key="7">
    <source>
        <dbReference type="PROSITE" id="PS51384"/>
    </source>
</evidence>
<evidence type="ECO:0000313" key="8">
    <source>
        <dbReference type="EMBL" id="WOL14390.1"/>
    </source>
</evidence>
<evidence type="ECO:0000256" key="4">
    <source>
        <dbReference type="ARBA" id="ARBA00023002"/>
    </source>
</evidence>
<protein>
    <submittedName>
        <fullName evidence="8">Ferric reduction oxidase 8, mitochondrial</fullName>
    </submittedName>
</protein>
<dbReference type="InterPro" id="IPR013121">
    <property type="entry name" value="Fe_red_NAD-bd_6"/>
</dbReference>
<feature type="transmembrane region" description="Helical" evidence="6">
    <location>
        <begin position="12"/>
        <end position="32"/>
    </location>
</feature>
<feature type="transmembrane region" description="Helical" evidence="6">
    <location>
        <begin position="547"/>
        <end position="573"/>
    </location>
</feature>
<dbReference type="SUPFAM" id="SSF52343">
    <property type="entry name" value="Ferredoxin reductase-like, C-terminal NADP-linked domain"/>
    <property type="match status" value="1"/>
</dbReference>
<dbReference type="CDD" id="cd06186">
    <property type="entry name" value="NOX_Duox_like_FAD_NADP"/>
    <property type="match status" value="1"/>
</dbReference>
<evidence type="ECO:0000256" key="2">
    <source>
        <dbReference type="ARBA" id="ARBA00022692"/>
    </source>
</evidence>
<keyword evidence="4" id="KW-0560">Oxidoreductase</keyword>
<dbReference type="InterPro" id="IPR017938">
    <property type="entry name" value="Riboflavin_synthase-like_b-brl"/>
</dbReference>
<dbReference type="GO" id="GO:0000293">
    <property type="term" value="F:ferric-chelate reductase activity"/>
    <property type="evidence" value="ECO:0007669"/>
    <property type="project" value="TreeGrafter"/>
</dbReference>
<dbReference type="SUPFAM" id="SSF63380">
    <property type="entry name" value="Riboflavin synthase domain-like"/>
    <property type="match status" value="1"/>
</dbReference>
<feature type="transmembrane region" description="Helical" evidence="6">
    <location>
        <begin position="245"/>
        <end position="265"/>
    </location>
</feature>
<evidence type="ECO:0000256" key="5">
    <source>
        <dbReference type="ARBA" id="ARBA00023136"/>
    </source>
</evidence>
<feature type="transmembrane region" description="Helical" evidence="6">
    <location>
        <begin position="104"/>
        <end position="134"/>
    </location>
</feature>
<dbReference type="InterPro" id="IPR039261">
    <property type="entry name" value="FNR_nucleotide-bd"/>
</dbReference>
<dbReference type="EMBL" id="CP136896">
    <property type="protein sequence ID" value="WOL14390.1"/>
    <property type="molecule type" value="Genomic_DNA"/>
</dbReference>
<keyword evidence="2 6" id="KW-0812">Transmembrane</keyword>
<comment type="subcellular location">
    <subcellularLocation>
        <location evidence="1">Membrane</location>
        <topology evidence="1">Multi-pass membrane protein</topology>
    </subcellularLocation>
</comment>
<dbReference type="Pfam" id="PF08030">
    <property type="entry name" value="NAD_binding_6"/>
    <property type="match status" value="1"/>
</dbReference>
<dbReference type="PROSITE" id="PS51384">
    <property type="entry name" value="FAD_FR"/>
    <property type="match status" value="1"/>
</dbReference>
<evidence type="ECO:0000313" key="9">
    <source>
        <dbReference type="Proteomes" id="UP001327560"/>
    </source>
</evidence>
<organism evidence="8 9">
    <name type="scientific">Canna indica</name>
    <name type="common">Indian-shot</name>
    <dbReference type="NCBI Taxonomy" id="4628"/>
    <lineage>
        <taxon>Eukaryota</taxon>
        <taxon>Viridiplantae</taxon>
        <taxon>Streptophyta</taxon>
        <taxon>Embryophyta</taxon>
        <taxon>Tracheophyta</taxon>
        <taxon>Spermatophyta</taxon>
        <taxon>Magnoliopsida</taxon>
        <taxon>Liliopsida</taxon>
        <taxon>Zingiberales</taxon>
        <taxon>Cannaceae</taxon>
        <taxon>Canna</taxon>
    </lineage>
</organism>
<dbReference type="Proteomes" id="UP001327560">
    <property type="component" value="Chromosome 7"/>
</dbReference>
<feature type="domain" description="FAD-binding FR-type" evidence="7">
    <location>
        <begin position="307"/>
        <end position="424"/>
    </location>
</feature>
<feature type="transmembrane region" description="Helical" evidence="6">
    <location>
        <begin position="593"/>
        <end position="613"/>
    </location>
</feature>
<proteinExistence type="predicted"/>
<dbReference type="SFLD" id="SFLDG01168">
    <property type="entry name" value="Ferric_reductase_subgroup_(FRE"/>
    <property type="match status" value="1"/>
</dbReference>
<dbReference type="InterPro" id="IPR013112">
    <property type="entry name" value="FAD-bd_8"/>
</dbReference>
<dbReference type="GO" id="GO:0005886">
    <property type="term" value="C:plasma membrane"/>
    <property type="evidence" value="ECO:0007669"/>
    <property type="project" value="TreeGrafter"/>
</dbReference>
<dbReference type="InterPro" id="IPR013130">
    <property type="entry name" value="Fe3_Rdtase_TM_dom"/>
</dbReference>
<dbReference type="PRINTS" id="PR00410">
    <property type="entry name" value="PHEHYDRXLASE"/>
</dbReference>
<dbReference type="Pfam" id="PF08022">
    <property type="entry name" value="FAD_binding_8"/>
    <property type="match status" value="1"/>
</dbReference>